<dbReference type="Proteomes" id="UP000182498">
    <property type="component" value="Unassembled WGS sequence"/>
</dbReference>
<accession>A0A0X2NLX6</accession>
<proteinExistence type="predicted"/>
<evidence type="ECO:0000313" key="2">
    <source>
        <dbReference type="Proteomes" id="UP000182498"/>
    </source>
</evidence>
<reference evidence="2" key="1">
    <citation type="submission" date="2015-11" db="EMBL/GenBank/DDBJ databases">
        <authorList>
            <person name="Dugat-Bony E."/>
        </authorList>
    </citation>
    <scope>NUCLEOTIDE SEQUENCE [LARGE SCALE GENOMIC DNA]</scope>
    <source>
        <strain evidence="2">Mu292</strain>
    </source>
</reference>
<evidence type="ECO:0000313" key="1">
    <source>
        <dbReference type="EMBL" id="CUU66474.1"/>
    </source>
</evidence>
<sequence>MNEVTGFGSAFIKGGRPIDTFEFRIEFQLEFIQAKTIYVFADSNVYPKHVTIMRHHLQREGAHSMVDLIEVNAYLGPSDSHRALDVIQVDTIDTIPRLSSKRNAIDAHIYISVEILAGNIRSYFFAFYVHTERCIWL</sequence>
<keyword evidence="2" id="KW-1185">Reference proteome</keyword>
<organism evidence="1 2">
    <name type="scientific">Corynebacterium variabile</name>
    <dbReference type="NCBI Taxonomy" id="1727"/>
    <lineage>
        <taxon>Bacteria</taxon>
        <taxon>Bacillati</taxon>
        <taxon>Actinomycetota</taxon>
        <taxon>Actinomycetes</taxon>
        <taxon>Mycobacteriales</taxon>
        <taxon>Corynebacteriaceae</taxon>
        <taxon>Corynebacterium</taxon>
    </lineage>
</organism>
<dbReference type="AlphaFoldDB" id="A0A0X2NLX6"/>
<protein>
    <submittedName>
        <fullName evidence="1">Uncharacterized protein</fullName>
    </submittedName>
</protein>
<name>A0A0X2NLX6_9CORY</name>
<gene>
    <name evidence="1" type="ORF">CVAR292_01818</name>
</gene>
<dbReference type="EMBL" id="FAUH01000012">
    <property type="protein sequence ID" value="CUU66474.1"/>
    <property type="molecule type" value="Genomic_DNA"/>
</dbReference>